<dbReference type="Pfam" id="PF13855">
    <property type="entry name" value="LRR_8"/>
    <property type="match status" value="1"/>
</dbReference>
<keyword evidence="2" id="KW-0479">Metal-binding</keyword>
<dbReference type="CDD" id="cd00143">
    <property type="entry name" value="PP2Cc"/>
    <property type="match status" value="1"/>
</dbReference>
<dbReference type="SMART" id="SM00044">
    <property type="entry name" value="CYCc"/>
    <property type="match status" value="1"/>
</dbReference>
<dbReference type="InterPro" id="IPR003591">
    <property type="entry name" value="Leu-rich_rpt_typical-subtyp"/>
</dbReference>
<dbReference type="SUPFAM" id="SSF81606">
    <property type="entry name" value="PP2C-like"/>
    <property type="match status" value="1"/>
</dbReference>
<dbReference type="InterPro" id="IPR036457">
    <property type="entry name" value="PPM-type-like_dom_sf"/>
</dbReference>
<dbReference type="Gene3D" id="3.80.10.10">
    <property type="entry name" value="Ribonuclease Inhibitor"/>
    <property type="match status" value="3"/>
</dbReference>
<dbReference type="InterPro" id="IPR001611">
    <property type="entry name" value="Leu-rich_rpt"/>
</dbReference>
<dbReference type="Gene3D" id="3.30.70.1230">
    <property type="entry name" value="Nucleotide cyclase"/>
    <property type="match status" value="1"/>
</dbReference>
<dbReference type="GO" id="GO:0009190">
    <property type="term" value="P:cyclic nucleotide biosynthetic process"/>
    <property type="evidence" value="ECO:0007669"/>
    <property type="project" value="InterPro"/>
</dbReference>
<dbReference type="SMART" id="SM00365">
    <property type="entry name" value="LRR_SD22"/>
    <property type="match status" value="5"/>
</dbReference>
<evidence type="ECO:0000256" key="3">
    <source>
        <dbReference type="ARBA" id="ARBA00022737"/>
    </source>
</evidence>
<accession>A0A4Y7PPI3</accession>
<dbReference type="InterPro" id="IPR055071">
    <property type="entry name" value="RA_PHLPP-like"/>
</dbReference>
<evidence type="ECO:0000313" key="7">
    <source>
        <dbReference type="Proteomes" id="UP000294933"/>
    </source>
</evidence>
<dbReference type="EMBL" id="ML170224">
    <property type="protein sequence ID" value="TDL17284.1"/>
    <property type="molecule type" value="Genomic_DNA"/>
</dbReference>
<evidence type="ECO:0000259" key="4">
    <source>
        <dbReference type="PROSITE" id="PS50125"/>
    </source>
</evidence>
<dbReference type="InterPro" id="IPR050216">
    <property type="entry name" value="LRR_domain-containing"/>
</dbReference>
<evidence type="ECO:0000256" key="1">
    <source>
        <dbReference type="ARBA" id="ARBA00022614"/>
    </source>
</evidence>
<feature type="domain" description="PPM-type phosphatase" evidence="5">
    <location>
        <begin position="703"/>
        <end position="981"/>
    </location>
</feature>
<dbReference type="Gene3D" id="3.60.40.10">
    <property type="entry name" value="PPM-type phosphatase domain"/>
    <property type="match status" value="1"/>
</dbReference>
<dbReference type="InterPro" id="IPR029787">
    <property type="entry name" value="Nucleotide_cyclase"/>
</dbReference>
<dbReference type="VEuPathDB" id="FungiDB:BD410DRAFT_816512"/>
<protein>
    <submittedName>
        <fullName evidence="6">L domain-like protein</fullName>
    </submittedName>
</protein>
<feature type="domain" description="Guanylate cyclase" evidence="4">
    <location>
        <begin position="1034"/>
        <end position="1170"/>
    </location>
</feature>
<keyword evidence="7" id="KW-1185">Reference proteome</keyword>
<dbReference type="InterPro" id="IPR001932">
    <property type="entry name" value="PPM-type_phosphatase-like_dom"/>
</dbReference>
<name>A0A4Y7PPI3_9AGAM</name>
<keyword evidence="3" id="KW-0677">Repeat</keyword>
<dbReference type="Pfam" id="PF13516">
    <property type="entry name" value="LRR_6"/>
    <property type="match status" value="2"/>
</dbReference>
<organism evidence="6 7">
    <name type="scientific">Rickenella mellea</name>
    <dbReference type="NCBI Taxonomy" id="50990"/>
    <lineage>
        <taxon>Eukaryota</taxon>
        <taxon>Fungi</taxon>
        <taxon>Dikarya</taxon>
        <taxon>Basidiomycota</taxon>
        <taxon>Agaricomycotina</taxon>
        <taxon>Agaricomycetes</taxon>
        <taxon>Hymenochaetales</taxon>
        <taxon>Rickenellaceae</taxon>
        <taxon>Rickenella</taxon>
    </lineage>
</organism>
<dbReference type="PROSITE" id="PS51746">
    <property type="entry name" value="PPM_2"/>
    <property type="match status" value="1"/>
</dbReference>
<evidence type="ECO:0000313" key="6">
    <source>
        <dbReference type="EMBL" id="TDL17284.1"/>
    </source>
</evidence>
<dbReference type="SMART" id="SM00332">
    <property type="entry name" value="PP2Cc"/>
    <property type="match status" value="1"/>
</dbReference>
<dbReference type="Pfam" id="PF00211">
    <property type="entry name" value="Guanylate_cyc"/>
    <property type="match status" value="1"/>
</dbReference>
<dbReference type="GO" id="GO:0046872">
    <property type="term" value="F:metal ion binding"/>
    <property type="evidence" value="ECO:0007669"/>
    <property type="project" value="UniProtKB-KW"/>
</dbReference>
<dbReference type="PROSITE" id="PS50125">
    <property type="entry name" value="GUANYLATE_CYCLASE_2"/>
    <property type="match status" value="1"/>
</dbReference>
<dbReference type="PANTHER" id="PTHR48051">
    <property type="match status" value="1"/>
</dbReference>
<reference evidence="6 7" key="1">
    <citation type="submission" date="2018-06" db="EMBL/GenBank/DDBJ databases">
        <title>A transcriptomic atlas of mushroom development highlights an independent origin of complex multicellularity.</title>
        <authorList>
            <consortium name="DOE Joint Genome Institute"/>
            <person name="Krizsan K."/>
            <person name="Almasi E."/>
            <person name="Merenyi Z."/>
            <person name="Sahu N."/>
            <person name="Viragh M."/>
            <person name="Koszo T."/>
            <person name="Mondo S."/>
            <person name="Kiss B."/>
            <person name="Balint B."/>
            <person name="Kues U."/>
            <person name="Barry K."/>
            <person name="Hegedus J.C."/>
            <person name="Henrissat B."/>
            <person name="Johnson J."/>
            <person name="Lipzen A."/>
            <person name="Ohm R."/>
            <person name="Nagy I."/>
            <person name="Pangilinan J."/>
            <person name="Yan J."/>
            <person name="Xiong Y."/>
            <person name="Grigoriev I.V."/>
            <person name="Hibbett D.S."/>
            <person name="Nagy L.G."/>
        </authorList>
    </citation>
    <scope>NUCLEOTIDE SEQUENCE [LARGE SCALE GENOMIC DNA]</scope>
    <source>
        <strain evidence="6 7">SZMC22713</strain>
    </source>
</reference>
<dbReference type="Proteomes" id="UP000294933">
    <property type="component" value="Unassembled WGS sequence"/>
</dbReference>
<proteinExistence type="predicted"/>
<dbReference type="PROSITE" id="PS51450">
    <property type="entry name" value="LRR"/>
    <property type="match status" value="2"/>
</dbReference>
<dbReference type="GO" id="GO:0005737">
    <property type="term" value="C:cytoplasm"/>
    <property type="evidence" value="ECO:0007669"/>
    <property type="project" value="TreeGrafter"/>
</dbReference>
<dbReference type="SMART" id="SM00369">
    <property type="entry name" value="LRR_TYP"/>
    <property type="match status" value="9"/>
</dbReference>
<dbReference type="STRING" id="50990.A0A4Y7PPI3"/>
<dbReference type="SMART" id="SM00364">
    <property type="entry name" value="LRR_BAC"/>
    <property type="match status" value="9"/>
</dbReference>
<evidence type="ECO:0000259" key="5">
    <source>
        <dbReference type="PROSITE" id="PS51746"/>
    </source>
</evidence>
<keyword evidence="1" id="KW-0433">Leucine-rich repeat</keyword>
<evidence type="ECO:0000256" key="2">
    <source>
        <dbReference type="ARBA" id="ARBA00022723"/>
    </source>
</evidence>
<dbReference type="SUPFAM" id="SSF55073">
    <property type="entry name" value="Nucleotide cyclase"/>
    <property type="match status" value="1"/>
</dbReference>
<dbReference type="CDD" id="cd07302">
    <property type="entry name" value="CHD"/>
    <property type="match status" value="1"/>
</dbReference>
<dbReference type="PANTHER" id="PTHR48051:SF1">
    <property type="entry name" value="RAS SUPPRESSOR PROTEIN 1"/>
    <property type="match status" value="1"/>
</dbReference>
<dbReference type="GO" id="GO:0035556">
    <property type="term" value="P:intracellular signal transduction"/>
    <property type="evidence" value="ECO:0007669"/>
    <property type="project" value="InterPro"/>
</dbReference>
<dbReference type="InterPro" id="IPR032675">
    <property type="entry name" value="LRR_dom_sf"/>
</dbReference>
<dbReference type="Pfam" id="PF00481">
    <property type="entry name" value="PP2C"/>
    <property type="match status" value="1"/>
</dbReference>
<sequence length="1394" mass="156156">MNRKVLEPKQETHSLYVKERERERVLAPTERPADLVRRRLEQAGYDVADGLHNLGSEEIGFLIKFIYKSNLLGGAGERDITVDNHEYIDLTGRGLKTIPVILHTHADTIVSLNLSRNPMLEIPLDFVQSCTTLRELRLSNMAMKKVPQSVRHSHTLQRLDISCNRIADLDDAELDRIPYLHQLKAQNNRMDKLPWYFPHLRALKFLNISNNKFQSLPAVVSEITSLVDLDISFNNISALPEEIGQLRNLERLVIVGNQITRLPDECVGLVHLATLDCRRNNISDLSLVCKLPRLNVLLVDHNAVHALDLAVGPKVERLDASFNDITQLTIAYGPRGPHSFRLHSLNISHAKLSSFDNVVLSHLTTLTELRLDHNSFRSIPDSLGTLTDLIHLSCSDNKLDALPESIGRLQKLETLDVHYNDLTELPASLWQCASLHTLNVTSNLLGSWHDPPTPTTQPEYSSLPDGLLMNGKGTERKGSFTPSIASQPGARPLPPLARSLRKLYVGENRLTDYVVHPMTILKELQVLNLSFNDIQELPSSFFRNLTNLEEVYLSGNKLSSIPTEDLHRLAKLTVLYLNGNKLQVLPHELGKLTSLTILDVGSNLLKYNINNYEFDWNWNFNQNLKYLNLSGNKRLTIQPDYTQRISMAQQYQHQRKSLSHFANLGQLRVLGLMDVTTTAASSIPEDTEDRRVRTSLSEVNQMAYGIADTLNTQNHILSMVDLVVPEFRGRRDECIFAMFGRSHANAANNKVSKYLSENFPKTFSAALDKLDKTGKETIGDALRRAFLTLNKTMHAFLMASVNYSRKMSTASTATATTLMQADLSVLRSGASGIVAYFVGKTLYIANAGNALAVISRQGTAHLVSKKHEPFDRAETARIRTAEGWVSPKGQVNEDSDVSRSFGFYHLLPAVNPRPDTCVWELSEMDEFLIIANQGLWDFVSYQNAVDIARFENDPMIASQKLRDFAISYGANGSSMIMVVRVSDLFREKLQPTTGLPPDIETFPIRKPNKKQLDISDHQLIRLPPEVPAPTGRLTLVFTDIRNSTHLWEANPGMQTAMGLHNHLLRRQLRLCGGYEVKTEGDAFMCSFHTVLAALHWCLTVQVHLLHESWPLEILECEDGKPIWDSKGKLIARGLSVRMGIHSGTPVCETDPITHRMDYFGPMVNRTARICNSAAGGQIMCSADVEREIRSKVFAENADPETNTGQFATIDTIRRIAIELIAVGEMKMKGVEVPEVLTMIYGKDLMGRMELKDSAAEPDASGSKVQFSVCQMRHLASLCVRLEVLTSSRVFRPLPERKNSVQSAGEERPPEDSVVMYASPDILIPNISDKASDQELMALLDSLSLRIENALASLTLRRLGGIQKTLVTSMERDEQPDQSTLNELLRVLQSVLVLQ</sequence>
<dbReference type="Pfam" id="PF23010">
    <property type="entry name" value="RA_3"/>
    <property type="match status" value="1"/>
</dbReference>
<dbReference type="InterPro" id="IPR001054">
    <property type="entry name" value="A/G_cyclase"/>
</dbReference>
<gene>
    <name evidence="6" type="ORF">BD410DRAFT_816512</name>
</gene>
<dbReference type="SUPFAM" id="SSF52058">
    <property type="entry name" value="L domain-like"/>
    <property type="match status" value="2"/>
</dbReference>
<dbReference type="OrthoDB" id="2021138at2759"/>